<gene>
    <name evidence="3" type="ORF">TWF730_005809</name>
</gene>
<name>A0AAV9VKV0_9PEZI</name>
<dbReference type="Proteomes" id="UP001373714">
    <property type="component" value="Unassembled WGS sequence"/>
</dbReference>
<keyword evidence="4" id="KW-1185">Reference proteome</keyword>
<feature type="compositionally biased region" description="Acidic residues" evidence="1">
    <location>
        <begin position="369"/>
        <end position="378"/>
    </location>
</feature>
<dbReference type="EMBL" id="JAVHNS010000002">
    <property type="protein sequence ID" value="KAK6362112.1"/>
    <property type="molecule type" value="Genomic_DNA"/>
</dbReference>
<comment type="caution">
    <text evidence="3">The sequence shown here is derived from an EMBL/GenBank/DDBJ whole genome shotgun (WGS) entry which is preliminary data.</text>
</comment>
<feature type="domain" description="F-box" evidence="2">
    <location>
        <begin position="6"/>
        <end position="43"/>
    </location>
</feature>
<accession>A0AAV9VKV0</accession>
<reference evidence="3 4" key="1">
    <citation type="submission" date="2019-10" db="EMBL/GenBank/DDBJ databases">
        <authorList>
            <person name="Palmer J.M."/>
        </authorList>
    </citation>
    <scope>NUCLEOTIDE SEQUENCE [LARGE SCALE GENOMIC DNA]</scope>
    <source>
        <strain evidence="3 4">TWF730</strain>
    </source>
</reference>
<evidence type="ECO:0000259" key="2">
    <source>
        <dbReference type="Pfam" id="PF12937"/>
    </source>
</evidence>
<evidence type="ECO:0000256" key="1">
    <source>
        <dbReference type="SAM" id="MobiDB-lite"/>
    </source>
</evidence>
<organism evidence="3 4">
    <name type="scientific">Orbilia blumenaviensis</name>
    <dbReference type="NCBI Taxonomy" id="1796055"/>
    <lineage>
        <taxon>Eukaryota</taxon>
        <taxon>Fungi</taxon>
        <taxon>Dikarya</taxon>
        <taxon>Ascomycota</taxon>
        <taxon>Pezizomycotina</taxon>
        <taxon>Orbiliomycetes</taxon>
        <taxon>Orbiliales</taxon>
        <taxon>Orbiliaceae</taxon>
        <taxon>Orbilia</taxon>
    </lineage>
</organism>
<dbReference type="Pfam" id="PF12937">
    <property type="entry name" value="F-box-like"/>
    <property type="match status" value="1"/>
</dbReference>
<proteinExistence type="predicted"/>
<dbReference type="AlphaFoldDB" id="A0AAV9VKV0"/>
<evidence type="ECO:0000313" key="3">
    <source>
        <dbReference type="EMBL" id="KAK6362112.1"/>
    </source>
</evidence>
<protein>
    <recommendedName>
        <fullName evidence="2">F-box domain-containing protein</fullName>
    </recommendedName>
</protein>
<sequence>MAATIKDLPVETLLQIFSDETFTNAELFNCTMTCKRFCSVASQCPINYTFRVDHPSRPAWKLTRALLRDPKIGERFRSIQVMWHRRNPRKLRTWTLQWKWTQEEEAKLRIMFQEWELAIGYECPVAADVIYGVNSEALLPLLLCFTPKLTSFDYGRADLYLLSPFPSNLQNERAFCYCTRSKKPDMEEIKYGRRWHSVVPCSRFHMALEDTLLPGLSNITSFTHKSHVNDDRSMSPLSLDHFLAILLLPRLQSLEIFGCDLRPPFRMSDIYLAQRQDRIRRINKDDYIPTRQSPVTRLEFIGCGGNYEQFEVIASYTGSLESIRISLVEDSPLEEGDDLLSLFLQSNRLLTEDQISIEDSPDVVGESGNENESDEDSDSVFNKLFPDSLDEGGSIRSTRATIVRGFKKIRKNIFNARGT</sequence>
<feature type="region of interest" description="Disordered" evidence="1">
    <location>
        <begin position="359"/>
        <end position="383"/>
    </location>
</feature>
<evidence type="ECO:0000313" key="4">
    <source>
        <dbReference type="Proteomes" id="UP001373714"/>
    </source>
</evidence>
<dbReference type="InterPro" id="IPR001810">
    <property type="entry name" value="F-box_dom"/>
</dbReference>